<dbReference type="AlphaFoldDB" id="A0A7S3WP94"/>
<reference evidence="1" key="1">
    <citation type="submission" date="2021-01" db="EMBL/GenBank/DDBJ databases">
        <authorList>
            <person name="Corre E."/>
            <person name="Pelletier E."/>
            <person name="Niang G."/>
            <person name="Scheremetjew M."/>
            <person name="Finn R."/>
            <person name="Kale V."/>
            <person name="Holt S."/>
            <person name="Cochrane G."/>
            <person name="Meng A."/>
            <person name="Brown T."/>
            <person name="Cohen L."/>
        </authorList>
    </citation>
    <scope>NUCLEOTIDE SEQUENCE</scope>
    <source>
        <strain evidence="1">SPMC142</strain>
    </source>
</reference>
<name>A0A7S3WP94_9SPIT</name>
<dbReference type="Gene3D" id="2.40.160.10">
    <property type="entry name" value="Porin"/>
    <property type="match status" value="1"/>
</dbReference>
<gene>
    <name evidence="1" type="ORF">SACU0126_LOCUS19956</name>
</gene>
<sequence length="313" mass="35285">MPGYFYDDILRSADGRTGVDVYADPTKSDPFKWFNLVVKAAPRKGCSISNTFTKQKEVNEDGSEKWSEKSAFKLGYTHDGMKWAFGFANDKYTFGLNSELYKDGDMTVKGDFASEHKPAKGERKATVSFDLSSPDLGGARAFKNFSVEVNSKQEKTIKGKINVRAQDEYNVGASVEHDTKDFKKVLTQFVWNAANADVFARADFKRNLAHLGCAHTRHDDVHHVYEFTYGWGEGFKGIKGHPVEFRFGGEYELSDKTNLSTNVNVNEHCSVNQSVEHKINDKLTTTVNQEFTTENIGSKKPVYEIGFNVEYKL</sequence>
<dbReference type="InterPro" id="IPR023614">
    <property type="entry name" value="Porin_dom_sf"/>
</dbReference>
<protein>
    <submittedName>
        <fullName evidence="1">Uncharacterized protein</fullName>
    </submittedName>
</protein>
<accession>A0A7S3WP94</accession>
<evidence type="ECO:0000313" key="1">
    <source>
        <dbReference type="EMBL" id="CAE0568950.1"/>
    </source>
</evidence>
<organism evidence="1">
    <name type="scientific">Strombidinopsis acuminata</name>
    <dbReference type="NCBI Taxonomy" id="141414"/>
    <lineage>
        <taxon>Eukaryota</taxon>
        <taxon>Sar</taxon>
        <taxon>Alveolata</taxon>
        <taxon>Ciliophora</taxon>
        <taxon>Intramacronucleata</taxon>
        <taxon>Spirotrichea</taxon>
        <taxon>Choreotrichia</taxon>
        <taxon>Choreotrichida</taxon>
        <taxon>Strombidinopsidae</taxon>
        <taxon>Strombidinopsis</taxon>
    </lineage>
</organism>
<dbReference type="EMBL" id="HBIQ01062804">
    <property type="protein sequence ID" value="CAE0568950.1"/>
    <property type="molecule type" value="Transcribed_RNA"/>
</dbReference>
<proteinExistence type="predicted"/>